<keyword evidence="3" id="KW-1185">Reference proteome</keyword>
<dbReference type="Proteomes" id="UP000586095">
    <property type="component" value="Unassembled WGS sequence"/>
</dbReference>
<dbReference type="RefSeq" id="WP_185986789.1">
    <property type="nucleotide sequence ID" value="NZ_BAAALZ010000005.1"/>
</dbReference>
<proteinExistence type="predicted"/>
<organism evidence="2 3">
    <name type="scientific">Leucobacter aridicollis</name>
    <dbReference type="NCBI Taxonomy" id="283878"/>
    <lineage>
        <taxon>Bacteria</taxon>
        <taxon>Bacillati</taxon>
        <taxon>Actinomycetota</taxon>
        <taxon>Actinomycetes</taxon>
        <taxon>Micrococcales</taxon>
        <taxon>Microbacteriaceae</taxon>
        <taxon>Leucobacter</taxon>
    </lineage>
</organism>
<sequence>MTTVIHGATGAQGSPIVAALAALGEQPIALSRGGQQVDGARALAVDAASATDLAAAYAGAEAVFVHLPMAPEGERLRIAHATIAALESAQPGRVVISTSGTIVSAPGTPLQAPDDSSLAVLIAGATATGIPTAVVEPRLFLENLLLPHVQAGVREDGVLRYPVRPDFAVSWASHMDVAAAVAALLRDPSVTGVVRVGHVPAVTGPELAAAFGAALGSEVRFESVTPAAFGASIAPLLGEGAAAGVAGLYTALGAETDFAFDPATGAEARIGVAPMPLATWAQVVTAS</sequence>
<dbReference type="InterPro" id="IPR051604">
    <property type="entry name" value="Ergot_Alk_Oxidoreductase"/>
</dbReference>
<dbReference type="InterPro" id="IPR008030">
    <property type="entry name" value="NmrA-like"/>
</dbReference>
<evidence type="ECO:0000259" key="1">
    <source>
        <dbReference type="Pfam" id="PF05368"/>
    </source>
</evidence>
<protein>
    <submittedName>
        <fullName evidence="2">Uncharacterized protein YbjT (DUF2867 family)</fullName>
    </submittedName>
</protein>
<dbReference type="PANTHER" id="PTHR43162:SF1">
    <property type="entry name" value="PRESTALK A DIFFERENTIATION PROTEIN A"/>
    <property type="match status" value="1"/>
</dbReference>
<comment type="caution">
    <text evidence="2">The sequence shown here is derived from an EMBL/GenBank/DDBJ whole genome shotgun (WGS) entry which is preliminary data.</text>
</comment>
<dbReference type="EMBL" id="JACCBD010000001">
    <property type="protein sequence ID" value="NYD26636.1"/>
    <property type="molecule type" value="Genomic_DNA"/>
</dbReference>
<dbReference type="AlphaFoldDB" id="A0A852RBA5"/>
<accession>A0A852RBA5</accession>
<dbReference type="InterPro" id="IPR036291">
    <property type="entry name" value="NAD(P)-bd_dom_sf"/>
</dbReference>
<feature type="domain" description="NmrA-like" evidence="1">
    <location>
        <begin position="4"/>
        <end position="268"/>
    </location>
</feature>
<gene>
    <name evidence="2" type="ORF">BJ960_001439</name>
</gene>
<evidence type="ECO:0000313" key="3">
    <source>
        <dbReference type="Proteomes" id="UP000586095"/>
    </source>
</evidence>
<dbReference type="Gene3D" id="3.40.50.720">
    <property type="entry name" value="NAD(P)-binding Rossmann-like Domain"/>
    <property type="match status" value="1"/>
</dbReference>
<evidence type="ECO:0000313" key="2">
    <source>
        <dbReference type="EMBL" id="NYD26636.1"/>
    </source>
</evidence>
<dbReference type="Pfam" id="PF05368">
    <property type="entry name" value="NmrA"/>
    <property type="match status" value="1"/>
</dbReference>
<dbReference type="PANTHER" id="PTHR43162">
    <property type="match status" value="1"/>
</dbReference>
<name>A0A852RBA5_9MICO</name>
<dbReference type="SUPFAM" id="SSF51735">
    <property type="entry name" value="NAD(P)-binding Rossmann-fold domains"/>
    <property type="match status" value="1"/>
</dbReference>
<reference evidence="2 3" key="1">
    <citation type="submission" date="2020-07" db="EMBL/GenBank/DDBJ databases">
        <title>Sequencing the genomes of 1000 actinobacteria strains.</title>
        <authorList>
            <person name="Klenk H.-P."/>
        </authorList>
    </citation>
    <scope>NUCLEOTIDE SEQUENCE [LARGE SCALE GENOMIC DNA]</scope>
    <source>
        <strain evidence="2 3">DSM 17380</strain>
    </source>
</reference>